<dbReference type="EMBL" id="JBHEZY010000010">
    <property type="protein sequence ID" value="MFC1433781.1"/>
    <property type="molecule type" value="Genomic_DNA"/>
</dbReference>
<dbReference type="RefSeq" id="WP_380555982.1">
    <property type="nucleotide sequence ID" value="NZ_JBHEZY010000010.1"/>
</dbReference>
<reference evidence="5 6" key="1">
    <citation type="submission" date="2024-09" db="EMBL/GenBank/DDBJ databases">
        <authorList>
            <person name="Lee S.D."/>
        </authorList>
    </citation>
    <scope>NUCLEOTIDE SEQUENCE [LARGE SCALE GENOMIC DNA]</scope>
    <source>
        <strain evidence="5 6">N1-3</strain>
    </source>
</reference>
<feature type="domain" description="HTH tetR-type" evidence="4">
    <location>
        <begin position="34"/>
        <end position="94"/>
    </location>
</feature>
<dbReference type="InterPro" id="IPR036271">
    <property type="entry name" value="Tet_transcr_reg_TetR-rel_C_sf"/>
</dbReference>
<feature type="region of interest" description="Disordered" evidence="3">
    <location>
        <begin position="1"/>
        <end position="33"/>
    </location>
</feature>
<evidence type="ECO:0000256" key="1">
    <source>
        <dbReference type="ARBA" id="ARBA00023125"/>
    </source>
</evidence>
<comment type="caution">
    <text evidence="5">The sequence shown here is derived from an EMBL/GenBank/DDBJ whole genome shotgun (WGS) entry which is preliminary data.</text>
</comment>
<dbReference type="InterPro" id="IPR001647">
    <property type="entry name" value="HTH_TetR"/>
</dbReference>
<evidence type="ECO:0000256" key="2">
    <source>
        <dbReference type="PROSITE-ProRule" id="PRU00335"/>
    </source>
</evidence>
<organism evidence="5 6">
    <name type="scientific">Streptacidiphilus alkalitolerans</name>
    <dbReference type="NCBI Taxonomy" id="3342712"/>
    <lineage>
        <taxon>Bacteria</taxon>
        <taxon>Bacillati</taxon>
        <taxon>Actinomycetota</taxon>
        <taxon>Actinomycetes</taxon>
        <taxon>Kitasatosporales</taxon>
        <taxon>Streptomycetaceae</taxon>
        <taxon>Streptacidiphilus</taxon>
    </lineage>
</organism>
<sequence>MPDAHKPAPRPASPHPASPQANSPGPATRPRDAEARRADILQAARYAFGRHAYADTTIAGIAQAAGVSPALVMKYFGSKEQLFSQVFTFEDDAEALLGAPLDTLARHMVLHLLATQHGEARDPILRIAFSRLHDEQGRQARANFRAQVITRLAERLPGPDAPLRAEMAVGILLGLGALYAMVQAETVRALTPDQIADHYAPLIQPLLSDPSA</sequence>
<dbReference type="Proteomes" id="UP001592530">
    <property type="component" value="Unassembled WGS sequence"/>
</dbReference>
<dbReference type="PANTHER" id="PTHR30055">
    <property type="entry name" value="HTH-TYPE TRANSCRIPTIONAL REGULATOR RUTR"/>
    <property type="match status" value="1"/>
</dbReference>
<dbReference type="PRINTS" id="PR00455">
    <property type="entry name" value="HTHTETR"/>
</dbReference>
<gene>
    <name evidence="5" type="ORF">ACEZDB_24325</name>
</gene>
<accession>A0ABV6X6J9</accession>
<dbReference type="PROSITE" id="PS50977">
    <property type="entry name" value="HTH_TETR_2"/>
    <property type="match status" value="1"/>
</dbReference>
<evidence type="ECO:0000259" key="4">
    <source>
        <dbReference type="PROSITE" id="PS50977"/>
    </source>
</evidence>
<dbReference type="InterPro" id="IPR050109">
    <property type="entry name" value="HTH-type_TetR-like_transc_reg"/>
</dbReference>
<dbReference type="SUPFAM" id="SSF46689">
    <property type="entry name" value="Homeodomain-like"/>
    <property type="match status" value="1"/>
</dbReference>
<evidence type="ECO:0000313" key="6">
    <source>
        <dbReference type="Proteomes" id="UP001592530"/>
    </source>
</evidence>
<feature type="DNA-binding region" description="H-T-H motif" evidence="2">
    <location>
        <begin position="57"/>
        <end position="76"/>
    </location>
</feature>
<dbReference type="PANTHER" id="PTHR30055:SF235">
    <property type="entry name" value="TRANSCRIPTIONAL REGULATORY PROTEIN"/>
    <property type="match status" value="1"/>
</dbReference>
<name>A0ABV6X6J9_9ACTN</name>
<dbReference type="InterPro" id="IPR009057">
    <property type="entry name" value="Homeodomain-like_sf"/>
</dbReference>
<dbReference type="InterPro" id="IPR041678">
    <property type="entry name" value="TetR_C_16"/>
</dbReference>
<dbReference type="Gene3D" id="1.10.357.10">
    <property type="entry name" value="Tetracycline Repressor, domain 2"/>
    <property type="match status" value="1"/>
</dbReference>
<dbReference type="Pfam" id="PF00440">
    <property type="entry name" value="TetR_N"/>
    <property type="match status" value="1"/>
</dbReference>
<dbReference type="SUPFAM" id="SSF48498">
    <property type="entry name" value="Tetracyclin repressor-like, C-terminal domain"/>
    <property type="match status" value="1"/>
</dbReference>
<keyword evidence="1 2" id="KW-0238">DNA-binding</keyword>
<proteinExistence type="predicted"/>
<protein>
    <submittedName>
        <fullName evidence="5">TetR family transcriptional regulator</fullName>
    </submittedName>
</protein>
<evidence type="ECO:0000256" key="3">
    <source>
        <dbReference type="SAM" id="MobiDB-lite"/>
    </source>
</evidence>
<evidence type="ECO:0000313" key="5">
    <source>
        <dbReference type="EMBL" id="MFC1433781.1"/>
    </source>
</evidence>
<dbReference type="Pfam" id="PF17920">
    <property type="entry name" value="TetR_C_16"/>
    <property type="match status" value="1"/>
</dbReference>